<keyword evidence="1" id="KW-0812">Transmembrane</keyword>
<dbReference type="EMBL" id="UINC01078985">
    <property type="protein sequence ID" value="SVC20560.1"/>
    <property type="molecule type" value="Genomic_DNA"/>
</dbReference>
<keyword evidence="1" id="KW-1133">Transmembrane helix</keyword>
<proteinExistence type="predicted"/>
<evidence type="ECO:0000313" key="2">
    <source>
        <dbReference type="EMBL" id="SVC20560.1"/>
    </source>
</evidence>
<organism evidence="2">
    <name type="scientific">marine metagenome</name>
    <dbReference type="NCBI Taxonomy" id="408172"/>
    <lineage>
        <taxon>unclassified sequences</taxon>
        <taxon>metagenomes</taxon>
        <taxon>ecological metagenomes</taxon>
    </lineage>
</organism>
<name>A0A382K7X2_9ZZZZ</name>
<accession>A0A382K7X2</accession>
<dbReference type="AlphaFoldDB" id="A0A382K7X2"/>
<protein>
    <submittedName>
        <fullName evidence="2">Uncharacterized protein</fullName>
    </submittedName>
</protein>
<reference evidence="2" key="1">
    <citation type="submission" date="2018-05" db="EMBL/GenBank/DDBJ databases">
        <authorList>
            <person name="Lanie J.A."/>
            <person name="Ng W.-L."/>
            <person name="Kazmierczak K.M."/>
            <person name="Andrzejewski T.M."/>
            <person name="Davidsen T.M."/>
            <person name="Wayne K.J."/>
            <person name="Tettelin H."/>
            <person name="Glass J.I."/>
            <person name="Rusch D."/>
            <person name="Podicherti R."/>
            <person name="Tsui H.-C.T."/>
            <person name="Winkler M.E."/>
        </authorList>
    </citation>
    <scope>NUCLEOTIDE SEQUENCE</scope>
</reference>
<evidence type="ECO:0000256" key="1">
    <source>
        <dbReference type="SAM" id="Phobius"/>
    </source>
</evidence>
<feature type="non-terminal residue" evidence="2">
    <location>
        <position position="89"/>
    </location>
</feature>
<feature type="transmembrane region" description="Helical" evidence="1">
    <location>
        <begin position="59"/>
        <end position="82"/>
    </location>
</feature>
<sequence>MAACEERWFDQMCRRLGGKSWTANLQATRDYLPWLQRIILGTPVENTGSLSIAGHLPQIIVLFVSIFIVAFFTSSEASLISVNKFRIRH</sequence>
<keyword evidence="1" id="KW-0472">Membrane</keyword>
<gene>
    <name evidence="2" type="ORF">METZ01_LOCUS273414</name>
</gene>